<comment type="similarity">
    <text evidence="1">Belongs to the 4-hydroxybenzoyl-CoA thioesterase family.</text>
</comment>
<protein>
    <submittedName>
        <fullName evidence="4">Related to thioesterase</fullName>
    </submittedName>
</protein>
<dbReference type="SUPFAM" id="SSF54637">
    <property type="entry name" value="Thioesterase/thiol ester dehydrase-isomerase"/>
    <property type="match status" value="1"/>
</dbReference>
<feature type="region of interest" description="Disordered" evidence="3">
    <location>
        <begin position="57"/>
        <end position="77"/>
    </location>
</feature>
<evidence type="ECO:0000313" key="5">
    <source>
        <dbReference type="Proteomes" id="UP000179920"/>
    </source>
</evidence>
<dbReference type="InterPro" id="IPR050563">
    <property type="entry name" value="4-hydroxybenzoyl-CoA_TE"/>
</dbReference>
<dbReference type="OrthoDB" id="2420454at2759"/>
<accession>A0A1K0FUQ1</accession>
<keyword evidence="2" id="KW-0378">Hydrolase</keyword>
<evidence type="ECO:0000256" key="2">
    <source>
        <dbReference type="ARBA" id="ARBA00022801"/>
    </source>
</evidence>
<sequence length="178" mass="19540">MSAEAKGPWPHTVTYQSRWLDNDQYGHLNNSSYYLVADSIINAYLVNSCGIQPFIHPSSSSPHSPTTSNVSSSLSSTGEKDVKDVVGLVISNSCRYFAACSFPAPLKVGLRVVKLGKSSVTYQISIREEKAEETAALITSTHVFVDRVSRRPVPMPPPLKGGLQKLLMEQQEETRSKL</sequence>
<reference evidence="5" key="1">
    <citation type="submission" date="2016-04" db="EMBL/GenBank/DDBJ databases">
        <authorList>
            <person name="Guldener U."/>
            <person name="Guldener U."/>
        </authorList>
    </citation>
    <scope>NUCLEOTIDE SEQUENCE [LARGE SCALE GENOMIC DNA]</scope>
    <source>
        <strain evidence="5">UB2112</strain>
    </source>
</reference>
<dbReference type="GO" id="GO:0047617">
    <property type="term" value="F:fatty acyl-CoA hydrolase activity"/>
    <property type="evidence" value="ECO:0007669"/>
    <property type="project" value="TreeGrafter"/>
</dbReference>
<dbReference type="CDD" id="cd00586">
    <property type="entry name" value="4HBT"/>
    <property type="match status" value="1"/>
</dbReference>
<name>A0A1K0FUQ1_9BASI</name>
<organism evidence="4 5">
    <name type="scientific">Ustilago bromivora</name>
    <dbReference type="NCBI Taxonomy" id="307758"/>
    <lineage>
        <taxon>Eukaryota</taxon>
        <taxon>Fungi</taxon>
        <taxon>Dikarya</taxon>
        <taxon>Basidiomycota</taxon>
        <taxon>Ustilaginomycotina</taxon>
        <taxon>Ustilaginomycetes</taxon>
        <taxon>Ustilaginales</taxon>
        <taxon>Ustilaginaceae</taxon>
        <taxon>Ustilago</taxon>
    </lineage>
</organism>
<evidence type="ECO:0000313" key="4">
    <source>
        <dbReference type="EMBL" id="SAM58144.1"/>
    </source>
</evidence>
<dbReference type="PANTHER" id="PTHR31793:SF27">
    <property type="entry name" value="NOVEL THIOESTERASE SUPERFAMILY DOMAIN AND SAPOSIN A-TYPE DOMAIN CONTAINING PROTEIN (0610012H03RIK)"/>
    <property type="match status" value="1"/>
</dbReference>
<evidence type="ECO:0000256" key="1">
    <source>
        <dbReference type="ARBA" id="ARBA00005953"/>
    </source>
</evidence>
<proteinExistence type="inferred from homology"/>
<gene>
    <name evidence="4" type="ORF">UBRO_20398</name>
</gene>
<dbReference type="AlphaFoldDB" id="A0A1K0FUQ1"/>
<dbReference type="Gene3D" id="3.10.129.10">
    <property type="entry name" value="Hotdog Thioesterase"/>
    <property type="match status" value="1"/>
</dbReference>
<dbReference type="InterPro" id="IPR029069">
    <property type="entry name" value="HotDog_dom_sf"/>
</dbReference>
<dbReference type="EMBL" id="LT558117">
    <property type="protein sequence ID" value="SAM58144.1"/>
    <property type="molecule type" value="Genomic_DNA"/>
</dbReference>
<evidence type="ECO:0000256" key="3">
    <source>
        <dbReference type="SAM" id="MobiDB-lite"/>
    </source>
</evidence>
<dbReference type="PANTHER" id="PTHR31793">
    <property type="entry name" value="4-HYDROXYBENZOYL-COA THIOESTERASE FAMILY MEMBER"/>
    <property type="match status" value="1"/>
</dbReference>
<dbReference type="FunFam" id="3.10.129.10:FF:000104">
    <property type="entry name" value="Thioesterase family protein (AFU_orthologue AFUA_2G16350)"/>
    <property type="match status" value="1"/>
</dbReference>
<dbReference type="Pfam" id="PF13279">
    <property type="entry name" value="4HBT_2"/>
    <property type="match status" value="1"/>
</dbReference>
<dbReference type="Proteomes" id="UP000179920">
    <property type="component" value="Chromosome I"/>
</dbReference>